<feature type="domain" description="DNA primase/polymerase bifunctional N-terminal" evidence="2">
    <location>
        <begin position="8"/>
        <end position="181"/>
    </location>
</feature>
<accession>A0A9W3S9U5</accession>
<name>A0A9W3S9U5_BACTU</name>
<evidence type="ECO:0000313" key="4">
    <source>
        <dbReference type="Proteomes" id="UP000092743"/>
    </source>
</evidence>
<dbReference type="SUPFAM" id="SSF56747">
    <property type="entry name" value="Prim-pol domain"/>
    <property type="match status" value="1"/>
</dbReference>
<reference evidence="3 4" key="1">
    <citation type="submission" date="2016-04" db="EMBL/GenBank/DDBJ databases">
        <title>High quality genome of the nematocidal Bacillus thuringiensis MYBT18246.</title>
        <authorList>
            <person name="Hollensteiner J."/>
            <person name="Poehlein A."/>
            <person name="Sproeer C."/>
            <person name="Bunk B."/>
            <person name="Rosenstiel P."/>
            <person name="Schulenburg H."/>
            <person name="Liesegang H."/>
        </authorList>
    </citation>
    <scope>NUCLEOTIDE SEQUENCE [LARGE SCALE GENOMIC DNA]</scope>
    <source>
        <strain evidence="3 4">MYBT18246</strain>
    </source>
</reference>
<dbReference type="Pfam" id="PF09250">
    <property type="entry name" value="Prim-Pol"/>
    <property type="match status" value="1"/>
</dbReference>
<dbReference type="SMART" id="SM00942">
    <property type="entry name" value="PriCT_1"/>
    <property type="match status" value="1"/>
</dbReference>
<sequence>MMTPIEQALKLADMGFYVVAGFPAGKSERAIITGTQDGTRDPEKLKTWFAEIPDRNVHINLKNSNLICLDLDKHHEGQDGLKMLAELKNRYSDGQPLPRTYGEFTPKNGLHLFYRVPAELFDTSKPNNGVMAELADGVEVKTGFTTIYPSKRTDGAYSPCYANADGEPLSLADVADCPQWLLKLLPYKEQHKPLSGRYRASNGQPTYTVKMLNLLANGAQQGNRNIEFNRFLFYLRKIGLPPTESKTLLLDLNNRTSPPLDDKELATIWRSVWK</sequence>
<organism evidence="3 4">
    <name type="scientific">Bacillus thuringiensis</name>
    <dbReference type="NCBI Taxonomy" id="1428"/>
    <lineage>
        <taxon>Bacteria</taxon>
        <taxon>Bacillati</taxon>
        <taxon>Bacillota</taxon>
        <taxon>Bacilli</taxon>
        <taxon>Bacillales</taxon>
        <taxon>Bacillaceae</taxon>
        <taxon>Bacillus</taxon>
        <taxon>Bacillus cereus group</taxon>
    </lineage>
</organism>
<evidence type="ECO:0000259" key="2">
    <source>
        <dbReference type="SMART" id="SM00943"/>
    </source>
</evidence>
<dbReference type="InterPro" id="IPR014820">
    <property type="entry name" value="PriCT_1"/>
</dbReference>
<evidence type="ECO:0000259" key="1">
    <source>
        <dbReference type="SMART" id="SM00942"/>
    </source>
</evidence>
<dbReference type="AlphaFoldDB" id="A0A9W3S9U5"/>
<dbReference type="Proteomes" id="UP000092743">
    <property type="component" value="Chromosome"/>
</dbReference>
<evidence type="ECO:0008006" key="5">
    <source>
        <dbReference type="Google" id="ProtNLM"/>
    </source>
</evidence>
<feature type="domain" description="Primase C-terminal 1" evidence="1">
    <location>
        <begin position="214"/>
        <end position="274"/>
    </location>
</feature>
<protein>
    <recommendedName>
        <fullName evidence="5">DNA primase</fullName>
    </recommendedName>
</protein>
<dbReference type="InterPro" id="IPR015330">
    <property type="entry name" value="DNA_primase/pol_bifunc_N"/>
</dbReference>
<dbReference type="RefSeq" id="WP_197389495.1">
    <property type="nucleotide sequence ID" value="NZ_CP015350.1"/>
</dbReference>
<dbReference type="CDD" id="cd04859">
    <property type="entry name" value="Prim_Pol"/>
    <property type="match status" value="1"/>
</dbReference>
<dbReference type="EMBL" id="CP015350">
    <property type="protein sequence ID" value="ANS47593.1"/>
    <property type="molecule type" value="Genomic_DNA"/>
</dbReference>
<dbReference type="SMART" id="SM00943">
    <property type="entry name" value="Prim-Pol"/>
    <property type="match status" value="1"/>
</dbReference>
<dbReference type="Pfam" id="PF08708">
    <property type="entry name" value="PriCT_1"/>
    <property type="match status" value="1"/>
</dbReference>
<evidence type="ECO:0000313" key="3">
    <source>
        <dbReference type="EMBL" id="ANS47593.1"/>
    </source>
</evidence>
<proteinExistence type="predicted"/>
<gene>
    <name evidence="3" type="ORF">BT246_22190</name>
</gene>